<feature type="transmembrane region" description="Helical" evidence="1">
    <location>
        <begin position="54"/>
        <end position="74"/>
    </location>
</feature>
<feature type="transmembrane region" description="Helical" evidence="1">
    <location>
        <begin position="81"/>
        <end position="100"/>
    </location>
</feature>
<dbReference type="EMBL" id="JAWLKE010000009">
    <property type="protein sequence ID" value="MDV6233200.1"/>
    <property type="molecule type" value="Genomic_DNA"/>
</dbReference>
<sequence length="141" mass="14829">MVRSAWWVLTVAALAFTTWDATALTMSDMSMSCSKIGEGATYDCGDRAIDVLGVWPLIGVALLLATPPAVAAIAMQKSVSWFAVVVLLGLFVAGVFRITSDSYSKLLIFALPVAVIGSIIAAFQRTVPGERMPASNPGAFS</sequence>
<comment type="caution">
    <text evidence="2">The sequence shown here is derived from an EMBL/GenBank/DDBJ whole genome shotgun (WGS) entry which is preliminary data.</text>
</comment>
<evidence type="ECO:0000313" key="2">
    <source>
        <dbReference type="EMBL" id="MDV6233200.1"/>
    </source>
</evidence>
<dbReference type="RefSeq" id="WP_317549500.1">
    <property type="nucleotide sequence ID" value="NZ_JAWLKE010000009.1"/>
</dbReference>
<dbReference type="Proteomes" id="UP001185899">
    <property type="component" value="Unassembled WGS sequence"/>
</dbReference>
<gene>
    <name evidence="2" type="ORF">R3P95_21810</name>
</gene>
<evidence type="ECO:0000256" key="1">
    <source>
        <dbReference type="SAM" id="Phobius"/>
    </source>
</evidence>
<name>A0ABU4B3Y4_9NOCA</name>
<evidence type="ECO:0000313" key="3">
    <source>
        <dbReference type="Proteomes" id="UP001185899"/>
    </source>
</evidence>
<accession>A0ABU4B3Y4</accession>
<proteinExistence type="predicted"/>
<keyword evidence="1" id="KW-1133">Transmembrane helix</keyword>
<feature type="transmembrane region" description="Helical" evidence="1">
    <location>
        <begin position="106"/>
        <end position="123"/>
    </location>
</feature>
<reference evidence="2 3" key="1">
    <citation type="submission" date="2023-10" db="EMBL/GenBank/DDBJ databases">
        <title>Development of a sustainable strategy for remediation of hydrocarbon-contaminated territories based on the waste exchange concept.</title>
        <authorList>
            <person name="Krivoruchko A."/>
        </authorList>
    </citation>
    <scope>NUCLEOTIDE SEQUENCE [LARGE SCALE GENOMIC DNA]</scope>
    <source>
        <strain evidence="2 3">IEGM 1322</strain>
    </source>
</reference>
<keyword evidence="3" id="KW-1185">Reference proteome</keyword>
<protein>
    <submittedName>
        <fullName evidence="2">ABC transporter permease</fullName>
    </submittedName>
</protein>
<keyword evidence="1" id="KW-0812">Transmembrane</keyword>
<organism evidence="2 3">
    <name type="scientific">Rhodococcus cercidiphylli</name>
    <dbReference type="NCBI Taxonomy" id="489916"/>
    <lineage>
        <taxon>Bacteria</taxon>
        <taxon>Bacillati</taxon>
        <taxon>Actinomycetota</taxon>
        <taxon>Actinomycetes</taxon>
        <taxon>Mycobacteriales</taxon>
        <taxon>Nocardiaceae</taxon>
        <taxon>Rhodococcus</taxon>
    </lineage>
</organism>
<keyword evidence="1" id="KW-0472">Membrane</keyword>